<accession>A0ABQ6HFD1</accession>
<comment type="caution">
    <text evidence="1">The sequence shown here is derived from an EMBL/GenBank/DDBJ whole genome shotgun (WGS) entry which is preliminary data.</text>
</comment>
<name>A0ABQ6HFD1_9GAMM</name>
<evidence type="ECO:0000313" key="1">
    <source>
        <dbReference type="EMBL" id="GLX86272.1"/>
    </source>
</evidence>
<reference evidence="1 2" key="1">
    <citation type="submission" date="2023-03" db="EMBL/GenBank/DDBJ databases">
        <title>Thalassotalea loyana LMG 22536T draft genome sequence.</title>
        <authorList>
            <person name="Sawabe T."/>
        </authorList>
    </citation>
    <scope>NUCLEOTIDE SEQUENCE [LARGE SCALE GENOMIC DNA]</scope>
    <source>
        <strain evidence="1 2">LMG 22536</strain>
    </source>
</reference>
<proteinExistence type="predicted"/>
<evidence type="ECO:0000313" key="2">
    <source>
        <dbReference type="Proteomes" id="UP001157134"/>
    </source>
</evidence>
<sequence>MKSPETKKNRRSFLLLLVAFILPVVLAKLALEQQWFNYGVTNQGELVAGELTLENTGITLPEKQGKQWLMLFVMPQNCYSNCDELLSGVNNTYIALGKEMPRVTPVGLFQQAIAPKSLELVRQQDWQFTELKERTKQQLEQNRIYIVDPLGNIVVSHVIPEKTEAIPAFGKAVVADFKKLLKYSRIG</sequence>
<dbReference type="EMBL" id="BSSV01000005">
    <property type="protein sequence ID" value="GLX86272.1"/>
    <property type="molecule type" value="Genomic_DNA"/>
</dbReference>
<protein>
    <recommendedName>
        <fullName evidence="3">Cytochrome oxidase assembly protein</fullName>
    </recommendedName>
</protein>
<dbReference type="RefSeq" id="WP_284299119.1">
    <property type="nucleotide sequence ID" value="NZ_BSSV01000005.1"/>
</dbReference>
<keyword evidence="2" id="KW-1185">Reference proteome</keyword>
<gene>
    <name evidence="1" type="ORF">tloyanaT_25250</name>
</gene>
<organism evidence="1 2">
    <name type="scientific">Thalassotalea loyana</name>
    <dbReference type="NCBI Taxonomy" id="280483"/>
    <lineage>
        <taxon>Bacteria</taxon>
        <taxon>Pseudomonadati</taxon>
        <taxon>Pseudomonadota</taxon>
        <taxon>Gammaproteobacteria</taxon>
        <taxon>Alteromonadales</taxon>
        <taxon>Colwelliaceae</taxon>
        <taxon>Thalassotalea</taxon>
    </lineage>
</organism>
<evidence type="ECO:0008006" key="3">
    <source>
        <dbReference type="Google" id="ProtNLM"/>
    </source>
</evidence>
<dbReference type="Proteomes" id="UP001157134">
    <property type="component" value="Unassembled WGS sequence"/>
</dbReference>